<name>A0AAV5G904_CORAM</name>
<evidence type="ECO:0000256" key="7">
    <source>
        <dbReference type="ARBA" id="ARBA00023136"/>
    </source>
</evidence>
<evidence type="ECO:0000256" key="8">
    <source>
        <dbReference type="ARBA" id="ARBA00023251"/>
    </source>
</evidence>
<keyword evidence="8" id="KW-0046">Antibiotic resistance</keyword>
<dbReference type="InterPro" id="IPR045324">
    <property type="entry name" value="Small_multidrug_res"/>
</dbReference>
<dbReference type="GO" id="GO:0005886">
    <property type="term" value="C:plasma membrane"/>
    <property type="evidence" value="ECO:0007669"/>
    <property type="project" value="UniProtKB-SubCell"/>
</dbReference>
<dbReference type="Gene3D" id="1.10.3730.20">
    <property type="match status" value="1"/>
</dbReference>
<evidence type="ECO:0000256" key="10">
    <source>
        <dbReference type="SAM" id="Phobius"/>
    </source>
</evidence>
<keyword evidence="4" id="KW-1003">Cell membrane</keyword>
<keyword evidence="3" id="KW-0813">Transport</keyword>
<dbReference type="GO" id="GO:0015220">
    <property type="term" value="F:choline transmembrane transporter activity"/>
    <property type="evidence" value="ECO:0007669"/>
    <property type="project" value="TreeGrafter"/>
</dbReference>
<evidence type="ECO:0000256" key="6">
    <source>
        <dbReference type="ARBA" id="ARBA00022989"/>
    </source>
</evidence>
<comment type="similarity">
    <text evidence="2">Belongs to the drug/metabolite transporter (DMT) superfamily. Small multidrug resistance (SMR) (TC 2.A.7.1) family. Mmr subfamily.</text>
</comment>
<dbReference type="AlphaFoldDB" id="A0AAV5G904"/>
<comment type="caution">
    <text evidence="11">The sequence shown here is derived from an EMBL/GenBank/DDBJ whole genome shotgun (WGS) entry which is preliminary data.</text>
</comment>
<evidence type="ECO:0000256" key="5">
    <source>
        <dbReference type="ARBA" id="ARBA00022692"/>
    </source>
</evidence>
<dbReference type="GO" id="GO:0046677">
    <property type="term" value="P:response to antibiotic"/>
    <property type="evidence" value="ECO:0007669"/>
    <property type="project" value="UniProtKB-KW"/>
</dbReference>
<organism evidence="11 12">
    <name type="scientific">Corynebacterium ammoniagenes</name>
    <name type="common">Brevibacterium ammoniagenes</name>
    <dbReference type="NCBI Taxonomy" id="1697"/>
    <lineage>
        <taxon>Bacteria</taxon>
        <taxon>Bacillati</taxon>
        <taxon>Actinomycetota</taxon>
        <taxon>Actinomycetes</taxon>
        <taxon>Mycobacteriales</taxon>
        <taxon>Corynebacteriaceae</taxon>
        <taxon>Corynebacterium</taxon>
    </lineage>
</organism>
<evidence type="ECO:0000313" key="12">
    <source>
        <dbReference type="Proteomes" id="UP001054925"/>
    </source>
</evidence>
<protein>
    <submittedName>
        <fullName evidence="11">QacE family quaternary ammonium compound efflux SMR transporter</fullName>
    </submittedName>
</protein>
<evidence type="ECO:0000256" key="2">
    <source>
        <dbReference type="ARBA" id="ARBA00007822"/>
    </source>
</evidence>
<dbReference type="InterPro" id="IPR037185">
    <property type="entry name" value="EmrE-like"/>
</dbReference>
<dbReference type="Proteomes" id="UP001054925">
    <property type="component" value="Unassembled WGS sequence"/>
</dbReference>
<keyword evidence="6 10" id="KW-1133">Transmembrane helix</keyword>
<dbReference type="GO" id="GO:0015297">
    <property type="term" value="F:antiporter activity"/>
    <property type="evidence" value="ECO:0007669"/>
    <property type="project" value="TreeGrafter"/>
</dbReference>
<keyword evidence="7 10" id="KW-0472">Membrane</keyword>
<evidence type="ECO:0000256" key="9">
    <source>
        <dbReference type="RuleBase" id="RU003942"/>
    </source>
</evidence>
<proteinExistence type="inferred from homology"/>
<feature type="transmembrane region" description="Helical" evidence="10">
    <location>
        <begin position="88"/>
        <end position="108"/>
    </location>
</feature>
<gene>
    <name evidence="11" type="ORF">CAT723_12090</name>
</gene>
<dbReference type="InterPro" id="IPR000390">
    <property type="entry name" value="Small_drug/metabolite_transptr"/>
</dbReference>
<dbReference type="RefSeq" id="WP_003846206.1">
    <property type="nucleotide sequence ID" value="NZ_BQKK01000002.1"/>
</dbReference>
<dbReference type="PANTHER" id="PTHR30561:SF1">
    <property type="entry name" value="MULTIDRUG TRANSPORTER EMRE"/>
    <property type="match status" value="1"/>
</dbReference>
<evidence type="ECO:0000256" key="3">
    <source>
        <dbReference type="ARBA" id="ARBA00022448"/>
    </source>
</evidence>
<keyword evidence="5 9" id="KW-0812">Transmembrane</keyword>
<accession>A0AAV5G904</accession>
<feature type="transmembrane region" description="Helical" evidence="10">
    <location>
        <begin position="33"/>
        <end position="53"/>
    </location>
</feature>
<comment type="subcellular location">
    <subcellularLocation>
        <location evidence="1 9">Cell membrane</location>
        <topology evidence="1 9">Multi-pass membrane protein</topology>
    </subcellularLocation>
</comment>
<dbReference type="EMBL" id="BQKK01000002">
    <property type="protein sequence ID" value="GJN42730.1"/>
    <property type="molecule type" value="Genomic_DNA"/>
</dbReference>
<reference evidence="11" key="1">
    <citation type="submission" date="2021-12" db="EMBL/GenBank/DDBJ databases">
        <title>Draft genome sequence of Corynebacterium ammoniagenes strain T-723.</title>
        <authorList>
            <person name="Matsuzawa M."/>
            <person name="Hiratani M."/>
            <person name="Abe I."/>
            <person name="Tsuji Y."/>
            <person name="Nakamura J."/>
        </authorList>
    </citation>
    <scope>NUCLEOTIDE SEQUENCE</scope>
    <source>
        <strain evidence="11">T-723</strain>
    </source>
</reference>
<dbReference type="Pfam" id="PF00893">
    <property type="entry name" value="Multi_Drug_Res"/>
    <property type="match status" value="1"/>
</dbReference>
<dbReference type="GO" id="GO:0015199">
    <property type="term" value="F:amino-acid betaine transmembrane transporter activity"/>
    <property type="evidence" value="ECO:0007669"/>
    <property type="project" value="TreeGrafter"/>
</dbReference>
<evidence type="ECO:0000256" key="1">
    <source>
        <dbReference type="ARBA" id="ARBA00004651"/>
    </source>
</evidence>
<evidence type="ECO:0000313" key="11">
    <source>
        <dbReference type="EMBL" id="GJN42730.1"/>
    </source>
</evidence>
<dbReference type="PANTHER" id="PTHR30561">
    <property type="entry name" value="SMR FAMILY PROTON-DEPENDENT DRUG EFFLUX TRANSPORTER SUGE"/>
    <property type="match status" value="1"/>
</dbReference>
<dbReference type="GO" id="GO:0031460">
    <property type="term" value="P:glycine betaine transport"/>
    <property type="evidence" value="ECO:0007669"/>
    <property type="project" value="TreeGrafter"/>
</dbReference>
<dbReference type="SUPFAM" id="SSF103481">
    <property type="entry name" value="Multidrug resistance efflux transporter EmrE"/>
    <property type="match status" value="1"/>
</dbReference>
<sequence>MPNQAKQWVYLAGAILCEVSGSLSLKASLNNSLFYIPVVIGFLAAFTFLAAVLRAGMPLGVAYGIWGASGVALTAVMSNVLFNEPLNGIMLLGIMIIIAGVLCVELGSQAAKAKLEEKVVA</sequence>
<evidence type="ECO:0000256" key="4">
    <source>
        <dbReference type="ARBA" id="ARBA00022475"/>
    </source>
</evidence>
<feature type="transmembrane region" description="Helical" evidence="10">
    <location>
        <begin position="60"/>
        <end position="82"/>
    </location>
</feature>